<evidence type="ECO:0000256" key="1">
    <source>
        <dbReference type="ARBA" id="ARBA00010515"/>
    </source>
</evidence>
<dbReference type="InterPro" id="IPR050300">
    <property type="entry name" value="GDXG_lipolytic_enzyme"/>
</dbReference>
<keyword evidence="2 5" id="KW-0378">Hydrolase</keyword>
<dbReference type="InterPro" id="IPR029058">
    <property type="entry name" value="AB_hydrolase_fold"/>
</dbReference>
<feature type="active site" evidence="3">
    <location>
        <position position="165"/>
    </location>
</feature>
<dbReference type="SUPFAM" id="SSF53474">
    <property type="entry name" value="alpha/beta-Hydrolases"/>
    <property type="match status" value="1"/>
</dbReference>
<proteinExistence type="inferred from homology"/>
<evidence type="ECO:0000256" key="2">
    <source>
        <dbReference type="ARBA" id="ARBA00022801"/>
    </source>
</evidence>
<comment type="similarity">
    <text evidence="1">Belongs to the 'GDXG' lipolytic enzyme family.</text>
</comment>
<keyword evidence="6" id="KW-1185">Reference proteome</keyword>
<protein>
    <submittedName>
        <fullName evidence="5">Alpha/beta hydrolase fold domain-containing protein</fullName>
    </submittedName>
</protein>
<dbReference type="InterPro" id="IPR033140">
    <property type="entry name" value="Lipase_GDXG_put_SER_AS"/>
</dbReference>
<gene>
    <name evidence="5" type="ORF">GCM10009550_29090</name>
</gene>
<dbReference type="InterPro" id="IPR013094">
    <property type="entry name" value="AB_hydrolase_3"/>
</dbReference>
<feature type="domain" description="Alpha/beta hydrolase fold-3" evidence="4">
    <location>
        <begin position="91"/>
        <end position="292"/>
    </location>
</feature>
<sequence length="326" mass="35396">MDRPVPLVIERHPHVSWRARALAAGVQAVLTPAIRRMPQGPIDFHRAASLDRLARRARPPRGSRVERVRLEDFHAEWVHGPGVGRDRSRVILYFHGGGWISCGLNTHRRMIAHLSGAAGIPALSVAYRMLPEVTFAEEALDCLAAYRWLLEQGVSPRDIVMSGDSAGGYLTFATALLAREDGLPLPAGLIALSPMLDMDLAAKTAHPNAELDRVSLLPLLDAFVAEILGGLDPLDPKVSPVRADLRGLPPSYLCCSSSEVLACDSETMAERLAAAGVPTRLQTWAGQLHVFQMFGSALPESKAAIATYGEWTRDALSRAREKEQAA</sequence>
<dbReference type="PANTHER" id="PTHR48081">
    <property type="entry name" value="AB HYDROLASE SUPERFAMILY PROTEIN C4A8.06C"/>
    <property type="match status" value="1"/>
</dbReference>
<accession>A0ABN1R1B8</accession>
<dbReference type="Proteomes" id="UP001500665">
    <property type="component" value="Unassembled WGS sequence"/>
</dbReference>
<dbReference type="EMBL" id="BAAAHH010000010">
    <property type="protein sequence ID" value="GAA0950520.1"/>
    <property type="molecule type" value="Genomic_DNA"/>
</dbReference>
<evidence type="ECO:0000313" key="6">
    <source>
        <dbReference type="Proteomes" id="UP001500665"/>
    </source>
</evidence>
<dbReference type="PANTHER" id="PTHR48081:SF30">
    <property type="entry name" value="ACETYL-HYDROLASE LIPR-RELATED"/>
    <property type="match status" value="1"/>
</dbReference>
<name>A0ABN1R1B8_9ACTN</name>
<dbReference type="Gene3D" id="3.40.50.1820">
    <property type="entry name" value="alpha/beta hydrolase"/>
    <property type="match status" value="1"/>
</dbReference>
<dbReference type="RefSeq" id="WP_344240888.1">
    <property type="nucleotide sequence ID" value="NZ_BAAAHH010000010.1"/>
</dbReference>
<comment type="caution">
    <text evidence="5">The sequence shown here is derived from an EMBL/GenBank/DDBJ whole genome shotgun (WGS) entry which is preliminary data.</text>
</comment>
<organism evidence="5 6">
    <name type="scientific">Actinocorallia libanotica</name>
    <dbReference type="NCBI Taxonomy" id="46162"/>
    <lineage>
        <taxon>Bacteria</taxon>
        <taxon>Bacillati</taxon>
        <taxon>Actinomycetota</taxon>
        <taxon>Actinomycetes</taxon>
        <taxon>Streptosporangiales</taxon>
        <taxon>Thermomonosporaceae</taxon>
        <taxon>Actinocorallia</taxon>
    </lineage>
</organism>
<reference evidence="5 6" key="1">
    <citation type="journal article" date="2019" name="Int. J. Syst. Evol. Microbiol.">
        <title>The Global Catalogue of Microorganisms (GCM) 10K type strain sequencing project: providing services to taxonomists for standard genome sequencing and annotation.</title>
        <authorList>
            <consortium name="The Broad Institute Genomics Platform"/>
            <consortium name="The Broad Institute Genome Sequencing Center for Infectious Disease"/>
            <person name="Wu L."/>
            <person name="Ma J."/>
        </authorList>
    </citation>
    <scope>NUCLEOTIDE SEQUENCE [LARGE SCALE GENOMIC DNA]</scope>
    <source>
        <strain evidence="5 6">JCM 10696</strain>
    </source>
</reference>
<evidence type="ECO:0000313" key="5">
    <source>
        <dbReference type="EMBL" id="GAA0950520.1"/>
    </source>
</evidence>
<evidence type="ECO:0000256" key="3">
    <source>
        <dbReference type="PROSITE-ProRule" id="PRU10038"/>
    </source>
</evidence>
<dbReference type="Pfam" id="PF07859">
    <property type="entry name" value="Abhydrolase_3"/>
    <property type="match status" value="1"/>
</dbReference>
<dbReference type="PROSITE" id="PS01174">
    <property type="entry name" value="LIPASE_GDXG_SER"/>
    <property type="match status" value="1"/>
</dbReference>
<dbReference type="GO" id="GO:0016787">
    <property type="term" value="F:hydrolase activity"/>
    <property type="evidence" value="ECO:0007669"/>
    <property type="project" value="UniProtKB-KW"/>
</dbReference>
<evidence type="ECO:0000259" key="4">
    <source>
        <dbReference type="Pfam" id="PF07859"/>
    </source>
</evidence>